<dbReference type="RefSeq" id="XP_007708087.1">
    <property type="nucleotide sequence ID" value="XM_007709897.1"/>
</dbReference>
<dbReference type="GeneID" id="19151897"/>
<accession>W6YQ05</accession>
<organism evidence="1 2">
    <name type="scientific">Cochliobolus carbonum (strain 26-R-13)</name>
    <name type="common">Maize leaf spot fungus</name>
    <name type="synonym">Bipolaris zeicola</name>
    <dbReference type="NCBI Taxonomy" id="930089"/>
    <lineage>
        <taxon>Eukaryota</taxon>
        <taxon>Fungi</taxon>
        <taxon>Dikarya</taxon>
        <taxon>Ascomycota</taxon>
        <taxon>Pezizomycotina</taxon>
        <taxon>Dothideomycetes</taxon>
        <taxon>Pleosporomycetidae</taxon>
        <taxon>Pleosporales</taxon>
        <taxon>Pleosporineae</taxon>
        <taxon>Pleosporaceae</taxon>
        <taxon>Bipolaris</taxon>
    </lineage>
</organism>
<gene>
    <name evidence="1" type="ORF">COCCADRAFT_85135</name>
</gene>
<proteinExistence type="predicted"/>
<dbReference type="Proteomes" id="UP000053841">
    <property type="component" value="Unassembled WGS sequence"/>
</dbReference>
<keyword evidence="2" id="KW-1185">Reference proteome</keyword>
<dbReference type="AlphaFoldDB" id="W6YQ05"/>
<dbReference type="HOGENOM" id="CLU_3147127_0_0_1"/>
<evidence type="ECO:0000313" key="1">
    <source>
        <dbReference type="EMBL" id="EUC37579.1"/>
    </source>
</evidence>
<feature type="non-terminal residue" evidence="1">
    <location>
        <position position="1"/>
    </location>
</feature>
<dbReference type="EMBL" id="KI964549">
    <property type="protein sequence ID" value="EUC37579.1"/>
    <property type="molecule type" value="Genomic_DNA"/>
</dbReference>
<dbReference type="KEGG" id="bze:COCCADRAFT_85135"/>
<name>W6YQ05_COCC2</name>
<sequence>IVCLFRSTSLAYQKWPYDVHAQPILLAPLSLLLFSHHDVLHSWRIAASQ</sequence>
<protein>
    <submittedName>
        <fullName evidence="1">Uncharacterized protein</fullName>
    </submittedName>
</protein>
<reference evidence="1 2" key="1">
    <citation type="journal article" date="2013" name="PLoS Genet.">
        <title>Comparative genome structure, secondary metabolite, and effector coding capacity across Cochliobolus pathogens.</title>
        <authorList>
            <person name="Condon B.J."/>
            <person name="Leng Y."/>
            <person name="Wu D."/>
            <person name="Bushley K.E."/>
            <person name="Ohm R.A."/>
            <person name="Otillar R."/>
            <person name="Martin J."/>
            <person name="Schackwitz W."/>
            <person name="Grimwood J."/>
            <person name="MohdZainudin N."/>
            <person name="Xue C."/>
            <person name="Wang R."/>
            <person name="Manning V.A."/>
            <person name="Dhillon B."/>
            <person name="Tu Z.J."/>
            <person name="Steffenson B.J."/>
            <person name="Salamov A."/>
            <person name="Sun H."/>
            <person name="Lowry S."/>
            <person name="LaButti K."/>
            <person name="Han J."/>
            <person name="Copeland A."/>
            <person name="Lindquist E."/>
            <person name="Barry K."/>
            <person name="Schmutz J."/>
            <person name="Baker S.E."/>
            <person name="Ciuffetti L.M."/>
            <person name="Grigoriev I.V."/>
            <person name="Zhong S."/>
            <person name="Turgeon B.G."/>
        </authorList>
    </citation>
    <scope>NUCLEOTIDE SEQUENCE [LARGE SCALE GENOMIC DNA]</scope>
    <source>
        <strain evidence="1 2">26-R-13</strain>
    </source>
</reference>
<evidence type="ECO:0000313" key="2">
    <source>
        <dbReference type="Proteomes" id="UP000053841"/>
    </source>
</evidence>